<dbReference type="AlphaFoldDB" id="A0A497EXT1"/>
<organism evidence="1 2">
    <name type="scientific">Thermoproteota archaeon</name>
    <dbReference type="NCBI Taxonomy" id="2056631"/>
    <lineage>
        <taxon>Archaea</taxon>
        <taxon>Thermoproteota</taxon>
    </lineage>
</organism>
<name>A0A497EXT1_9CREN</name>
<gene>
    <name evidence="1" type="ORF">DRJ26_04970</name>
</gene>
<protein>
    <submittedName>
        <fullName evidence="1">Uncharacterized protein</fullName>
    </submittedName>
</protein>
<dbReference type="Gene3D" id="3.30.420.40">
    <property type="match status" value="1"/>
</dbReference>
<dbReference type="PANTHER" id="PTHR11937">
    <property type="entry name" value="ACTIN"/>
    <property type="match status" value="1"/>
</dbReference>
<reference evidence="1 2" key="1">
    <citation type="submission" date="2018-06" db="EMBL/GenBank/DDBJ databases">
        <title>Extensive metabolic versatility and redundancy in microbially diverse, dynamic hydrothermal sediments.</title>
        <authorList>
            <person name="Dombrowski N."/>
            <person name="Teske A."/>
            <person name="Baker B.J."/>
        </authorList>
    </citation>
    <scope>NUCLEOTIDE SEQUENCE [LARGE SCALE GENOMIC DNA]</scope>
    <source>
        <strain evidence="1">B20_G2</strain>
    </source>
</reference>
<dbReference type="SMART" id="SM00268">
    <property type="entry name" value="ACTIN"/>
    <property type="match status" value="1"/>
</dbReference>
<dbReference type="Proteomes" id="UP000269499">
    <property type="component" value="Unassembled WGS sequence"/>
</dbReference>
<dbReference type="SUPFAM" id="SSF53067">
    <property type="entry name" value="Actin-like ATPase domain"/>
    <property type="match status" value="1"/>
</dbReference>
<sequence length="423" mass="48612">MSEKYKRKYTFGEDYGTSFYKFGPITLGEKPEVVENRGYFPDKSSIMYRLMGVRRDVIVGKKLPLYLEAKEDLSTRLIYPMRNGVIGRDDEKAWKVIYEITRYGLEMFRPISPDFKGFYVCASLSSVAPRYMYEKLIDIHRKIDEETRLVKAVTIIPQPLAVAIAHKAPTCVVIESGHGNTQICPISRYPVRGAIVALNRGGSDADAITSQILYDAGYGDIAREEAIVRRVKEAIGVIPRELDEAIREAKRNPEKFRVKYKIPGTRIEIDLEKESWTRFLIGEYIFNPNNEIFESYFKRGLPRPKDVKIGEILFRGMLDFGEAIIESVEKCPIELQPYLYEKILLSGGNFQWKVPPKFEEVAVDAPTKIKLLLKQKGVEEVVVEMAPDPKFSVWKGCIVYGYAVPDDYTWSWDKMEGWIKLHD</sequence>
<dbReference type="Gene3D" id="3.30.420.570">
    <property type="match status" value="1"/>
</dbReference>
<dbReference type="InterPro" id="IPR004000">
    <property type="entry name" value="Actin"/>
</dbReference>
<evidence type="ECO:0000313" key="1">
    <source>
        <dbReference type="EMBL" id="RLE52204.1"/>
    </source>
</evidence>
<dbReference type="Pfam" id="PF00022">
    <property type="entry name" value="Actin"/>
    <property type="match status" value="1"/>
</dbReference>
<dbReference type="InterPro" id="IPR043129">
    <property type="entry name" value="ATPase_NBD"/>
</dbReference>
<proteinExistence type="predicted"/>
<comment type="caution">
    <text evidence="1">The sequence shown here is derived from an EMBL/GenBank/DDBJ whole genome shotgun (WGS) entry which is preliminary data.</text>
</comment>
<accession>A0A497EXT1</accession>
<dbReference type="EMBL" id="QMRA01000127">
    <property type="protein sequence ID" value="RLE52204.1"/>
    <property type="molecule type" value="Genomic_DNA"/>
</dbReference>
<evidence type="ECO:0000313" key="2">
    <source>
        <dbReference type="Proteomes" id="UP000269499"/>
    </source>
</evidence>